<reference evidence="2 3" key="1">
    <citation type="submission" date="2015-05" db="EMBL/GenBank/DDBJ databases">
        <title>Distinctive expansion of gene families associated with plant cell wall degradation and secondary metabolism in the genomes of grapevine trunk pathogens.</title>
        <authorList>
            <person name="Lawrence D.P."/>
            <person name="Travadon R."/>
            <person name="Rolshausen P.E."/>
            <person name="Baumgartner K."/>
        </authorList>
    </citation>
    <scope>NUCLEOTIDE SEQUENCE [LARGE SCALE GENOMIC DNA]</scope>
    <source>
        <strain evidence="2">DA912</strain>
    </source>
</reference>
<name>A0A0G2HJU0_9PEZI</name>
<proteinExistence type="predicted"/>
<dbReference type="EMBL" id="LCUC01000166">
    <property type="protein sequence ID" value="KKY35303.1"/>
    <property type="molecule type" value="Genomic_DNA"/>
</dbReference>
<dbReference type="AlphaFoldDB" id="A0A0G2HJU0"/>
<feature type="region of interest" description="Disordered" evidence="1">
    <location>
        <begin position="1"/>
        <end position="53"/>
    </location>
</feature>
<sequence length="79" mass="8325">MSFPQSNNGVPDGSTPINGGALLAAPAMQGSPAGQNTANESARTLRTEESNSWTDEQFIKSLYQNQAGDNVNVKNILCV</sequence>
<evidence type="ECO:0000256" key="1">
    <source>
        <dbReference type="SAM" id="MobiDB-lite"/>
    </source>
</evidence>
<evidence type="ECO:0000313" key="3">
    <source>
        <dbReference type="Proteomes" id="UP000034680"/>
    </source>
</evidence>
<dbReference type="STRING" id="1214573.A0A0G2HJU0"/>
<dbReference type="Proteomes" id="UP000034680">
    <property type="component" value="Unassembled WGS sequence"/>
</dbReference>
<evidence type="ECO:0000313" key="2">
    <source>
        <dbReference type="EMBL" id="KKY35303.1"/>
    </source>
</evidence>
<feature type="compositionally biased region" description="Polar residues" evidence="1">
    <location>
        <begin position="32"/>
        <end position="42"/>
    </location>
</feature>
<gene>
    <name evidence="2" type="ORF">UCDDA912_g04723</name>
</gene>
<protein>
    <submittedName>
        <fullName evidence="2">Putative mrna-binding post-transcriptional regulator</fullName>
    </submittedName>
</protein>
<comment type="caution">
    <text evidence="2">The sequence shown here is derived from an EMBL/GenBank/DDBJ whole genome shotgun (WGS) entry which is preliminary data.</text>
</comment>
<organism evidence="2 3">
    <name type="scientific">Diaporthe ampelina</name>
    <dbReference type="NCBI Taxonomy" id="1214573"/>
    <lineage>
        <taxon>Eukaryota</taxon>
        <taxon>Fungi</taxon>
        <taxon>Dikarya</taxon>
        <taxon>Ascomycota</taxon>
        <taxon>Pezizomycotina</taxon>
        <taxon>Sordariomycetes</taxon>
        <taxon>Sordariomycetidae</taxon>
        <taxon>Diaporthales</taxon>
        <taxon>Diaporthaceae</taxon>
        <taxon>Diaporthe</taxon>
    </lineage>
</organism>
<accession>A0A0G2HJU0</accession>
<reference evidence="2 3" key="2">
    <citation type="submission" date="2015-05" db="EMBL/GenBank/DDBJ databases">
        <authorList>
            <person name="Morales-Cruz A."/>
            <person name="Amrine K.C."/>
            <person name="Cantu D."/>
        </authorList>
    </citation>
    <scope>NUCLEOTIDE SEQUENCE [LARGE SCALE GENOMIC DNA]</scope>
    <source>
        <strain evidence="2">DA912</strain>
    </source>
</reference>
<keyword evidence="3" id="KW-1185">Reference proteome</keyword>